<feature type="signal peptide" evidence="2">
    <location>
        <begin position="1"/>
        <end position="19"/>
    </location>
</feature>
<evidence type="ECO:0008006" key="5">
    <source>
        <dbReference type="Google" id="ProtNLM"/>
    </source>
</evidence>
<feature type="chain" id="PRO_5043717592" description="Histidine-rich glycoprotein" evidence="2">
    <location>
        <begin position="20"/>
        <end position="82"/>
    </location>
</feature>
<sequence length="82" mass="9500">MRLIILSLIGVLCLAFAFGQDRVDLLDVANQGSVHAVNGNRKVRSHHYDSHHDPHYDPHHGHYNHHNDHHDSHHDPHHHYGH</sequence>
<evidence type="ECO:0000256" key="1">
    <source>
        <dbReference type="SAM" id="MobiDB-lite"/>
    </source>
</evidence>
<reference evidence="3 4" key="1">
    <citation type="submission" date="2024-02" db="EMBL/GenBank/DDBJ databases">
        <title>A chromosome-level genome assembly of Drosophila madeirensis, a fruit fly species endemic to Madeira island.</title>
        <authorList>
            <person name="Tomihara K."/>
            <person name="Llopart A."/>
            <person name="Yamamoto D."/>
        </authorList>
    </citation>
    <scope>NUCLEOTIDE SEQUENCE [LARGE SCALE GENOMIC DNA]</scope>
    <source>
        <strain evidence="3 4">RF1</strain>
    </source>
</reference>
<proteinExistence type="predicted"/>
<evidence type="ECO:0000313" key="3">
    <source>
        <dbReference type="EMBL" id="BFG04806.1"/>
    </source>
</evidence>
<gene>
    <name evidence="3" type="ORF">DMAD_03679</name>
</gene>
<accession>A0AAU9GAP2</accession>
<feature type="compositionally biased region" description="Basic and acidic residues" evidence="1">
    <location>
        <begin position="46"/>
        <end position="74"/>
    </location>
</feature>
<protein>
    <recommendedName>
        <fullName evidence="5">Histidine-rich glycoprotein</fullName>
    </recommendedName>
</protein>
<dbReference type="EMBL" id="AP029267">
    <property type="protein sequence ID" value="BFG04806.1"/>
    <property type="molecule type" value="Genomic_DNA"/>
</dbReference>
<keyword evidence="2" id="KW-0732">Signal</keyword>
<dbReference type="AlphaFoldDB" id="A0AAU9GAP2"/>
<evidence type="ECO:0000256" key="2">
    <source>
        <dbReference type="SAM" id="SignalP"/>
    </source>
</evidence>
<dbReference type="Proteomes" id="UP001500889">
    <property type="component" value="Chromosome E"/>
</dbReference>
<feature type="region of interest" description="Disordered" evidence="1">
    <location>
        <begin position="38"/>
        <end position="82"/>
    </location>
</feature>
<keyword evidence="4" id="KW-1185">Reference proteome</keyword>
<evidence type="ECO:0000313" key="4">
    <source>
        <dbReference type="Proteomes" id="UP001500889"/>
    </source>
</evidence>
<name>A0AAU9GAP2_DROMD</name>
<organism evidence="3 4">
    <name type="scientific">Drosophila madeirensis</name>
    <name type="common">Fruit fly</name>
    <dbReference type="NCBI Taxonomy" id="30013"/>
    <lineage>
        <taxon>Eukaryota</taxon>
        <taxon>Metazoa</taxon>
        <taxon>Ecdysozoa</taxon>
        <taxon>Arthropoda</taxon>
        <taxon>Hexapoda</taxon>
        <taxon>Insecta</taxon>
        <taxon>Pterygota</taxon>
        <taxon>Neoptera</taxon>
        <taxon>Endopterygota</taxon>
        <taxon>Diptera</taxon>
        <taxon>Brachycera</taxon>
        <taxon>Muscomorpha</taxon>
        <taxon>Ephydroidea</taxon>
        <taxon>Drosophilidae</taxon>
        <taxon>Drosophila</taxon>
        <taxon>Sophophora</taxon>
    </lineage>
</organism>